<evidence type="ECO:0000256" key="1">
    <source>
        <dbReference type="SAM" id="MobiDB-lite"/>
    </source>
</evidence>
<feature type="compositionally biased region" description="Basic and acidic residues" evidence="1">
    <location>
        <begin position="22"/>
        <end position="31"/>
    </location>
</feature>
<reference evidence="2 3" key="1">
    <citation type="journal article" date="2009" name="Nat. Genet.">
        <title>The genome of the cucumber, Cucumis sativus L.</title>
        <authorList>
            <person name="Huang S."/>
            <person name="Li R."/>
            <person name="Zhang Z."/>
            <person name="Li L."/>
            <person name="Gu X."/>
            <person name="Fan W."/>
            <person name="Lucas W.J."/>
            <person name="Wang X."/>
            <person name="Xie B."/>
            <person name="Ni P."/>
            <person name="Ren Y."/>
            <person name="Zhu H."/>
            <person name="Li J."/>
            <person name="Lin K."/>
            <person name="Jin W."/>
            <person name="Fei Z."/>
            <person name="Li G."/>
            <person name="Staub J."/>
            <person name="Kilian A."/>
            <person name="van der Vossen E.A."/>
            <person name="Wu Y."/>
            <person name="Guo J."/>
            <person name="He J."/>
            <person name="Jia Z."/>
            <person name="Ren Y."/>
            <person name="Tian G."/>
            <person name="Lu Y."/>
            <person name="Ruan J."/>
            <person name="Qian W."/>
            <person name="Wang M."/>
            <person name="Huang Q."/>
            <person name="Li B."/>
            <person name="Xuan Z."/>
            <person name="Cao J."/>
            <person name="Asan"/>
            <person name="Wu Z."/>
            <person name="Zhang J."/>
            <person name="Cai Q."/>
            <person name="Bai Y."/>
            <person name="Zhao B."/>
            <person name="Han Y."/>
            <person name="Li Y."/>
            <person name="Li X."/>
            <person name="Wang S."/>
            <person name="Shi Q."/>
            <person name="Liu S."/>
            <person name="Cho W.K."/>
            <person name="Kim J.Y."/>
            <person name="Xu Y."/>
            <person name="Heller-Uszynska K."/>
            <person name="Miao H."/>
            <person name="Cheng Z."/>
            <person name="Zhang S."/>
            <person name="Wu J."/>
            <person name="Yang Y."/>
            <person name="Kang H."/>
            <person name="Li M."/>
            <person name="Liang H."/>
            <person name="Ren X."/>
            <person name="Shi Z."/>
            <person name="Wen M."/>
            <person name="Jian M."/>
            <person name="Yang H."/>
            <person name="Zhang G."/>
            <person name="Yang Z."/>
            <person name="Chen R."/>
            <person name="Liu S."/>
            <person name="Li J."/>
            <person name="Ma L."/>
            <person name="Liu H."/>
            <person name="Zhou Y."/>
            <person name="Zhao J."/>
            <person name="Fang X."/>
            <person name="Li G."/>
            <person name="Fang L."/>
            <person name="Li Y."/>
            <person name="Liu D."/>
            <person name="Zheng H."/>
            <person name="Zhang Y."/>
            <person name="Qin N."/>
            <person name="Li Z."/>
            <person name="Yang G."/>
            <person name="Yang S."/>
            <person name="Bolund L."/>
            <person name="Kristiansen K."/>
            <person name="Zheng H."/>
            <person name="Li S."/>
            <person name="Zhang X."/>
            <person name="Yang H."/>
            <person name="Wang J."/>
            <person name="Sun R."/>
            <person name="Zhang B."/>
            <person name="Jiang S."/>
            <person name="Wang J."/>
            <person name="Du Y."/>
            <person name="Li S."/>
        </authorList>
    </citation>
    <scope>NUCLEOTIDE SEQUENCE [LARGE SCALE GENOMIC DNA]</scope>
    <source>
        <strain evidence="3">cv. 9930</strain>
    </source>
</reference>
<evidence type="ECO:0000313" key="3">
    <source>
        <dbReference type="Proteomes" id="UP000029981"/>
    </source>
</evidence>
<reference evidence="2 3" key="2">
    <citation type="journal article" date="2009" name="PLoS ONE">
        <title>An integrated genetic and cytogenetic map of the cucumber genome.</title>
        <authorList>
            <person name="Ren Y."/>
            <person name="Zhang Z."/>
            <person name="Liu J."/>
            <person name="Staub J.E."/>
            <person name="Han Y."/>
            <person name="Cheng Z."/>
            <person name="Li X."/>
            <person name="Lu J."/>
            <person name="Miao H."/>
            <person name="Kang H."/>
            <person name="Xie B."/>
            <person name="Gu X."/>
            <person name="Wang X."/>
            <person name="Du Y."/>
            <person name="Jin W."/>
            <person name="Huang S."/>
        </authorList>
    </citation>
    <scope>NUCLEOTIDE SEQUENCE [LARGE SCALE GENOMIC DNA]</scope>
    <source>
        <strain evidence="3">cv. 9930</strain>
    </source>
</reference>
<reference evidence="2 3" key="4">
    <citation type="journal article" date="2011" name="BMC Genomics">
        <title>RNA-Seq improves annotation of protein-coding genes in the cucumber genome.</title>
        <authorList>
            <person name="Li Z."/>
            <person name="Zhang Z."/>
            <person name="Yan P."/>
            <person name="Huang S."/>
            <person name="Fei Z."/>
            <person name="Lin K."/>
        </authorList>
    </citation>
    <scope>NUCLEOTIDE SEQUENCE [LARGE SCALE GENOMIC DNA]</scope>
    <source>
        <strain evidence="3">cv. 9930</strain>
    </source>
</reference>
<accession>A0A0A0KM72</accession>
<dbReference type="EMBL" id="CM002927">
    <property type="protein sequence ID" value="KGN48841.1"/>
    <property type="molecule type" value="Genomic_DNA"/>
</dbReference>
<reference evidence="2 3" key="3">
    <citation type="journal article" date="2010" name="BMC Genomics">
        <title>Transcriptome sequencing and comparative analysis of cucumber flowers with different sex types.</title>
        <authorList>
            <person name="Guo S."/>
            <person name="Zheng Y."/>
            <person name="Joung J.G."/>
            <person name="Liu S."/>
            <person name="Zhang Z."/>
            <person name="Crasta O.R."/>
            <person name="Sobral B.W."/>
            <person name="Xu Y."/>
            <person name="Huang S."/>
            <person name="Fei Z."/>
        </authorList>
    </citation>
    <scope>NUCLEOTIDE SEQUENCE [LARGE SCALE GENOMIC DNA]</scope>
    <source>
        <strain evidence="3">cv. 9930</strain>
    </source>
</reference>
<name>A0A0A0KM72_CUCSA</name>
<keyword evidence="3" id="KW-1185">Reference proteome</keyword>
<sequence>MRRHSKIHGGRTRRKAKLGRSAKGDVTEPDRKRRRRRRLGFADETERFGCGNGDGTRSKTES</sequence>
<feature type="compositionally biased region" description="Basic residues" evidence="1">
    <location>
        <begin position="1"/>
        <end position="20"/>
    </location>
</feature>
<evidence type="ECO:0000313" key="2">
    <source>
        <dbReference type="EMBL" id="KGN48841.1"/>
    </source>
</evidence>
<dbReference type="Gramene" id="KGN48841">
    <property type="protein sequence ID" value="KGN48841"/>
    <property type="gene ID" value="Csa_6G502775"/>
</dbReference>
<proteinExistence type="predicted"/>
<protein>
    <submittedName>
        <fullName evidence="2">Uncharacterized protein</fullName>
    </submittedName>
</protein>
<organism evidence="2 3">
    <name type="scientific">Cucumis sativus</name>
    <name type="common">Cucumber</name>
    <dbReference type="NCBI Taxonomy" id="3659"/>
    <lineage>
        <taxon>Eukaryota</taxon>
        <taxon>Viridiplantae</taxon>
        <taxon>Streptophyta</taxon>
        <taxon>Embryophyta</taxon>
        <taxon>Tracheophyta</taxon>
        <taxon>Spermatophyta</taxon>
        <taxon>Magnoliopsida</taxon>
        <taxon>eudicotyledons</taxon>
        <taxon>Gunneridae</taxon>
        <taxon>Pentapetalae</taxon>
        <taxon>rosids</taxon>
        <taxon>fabids</taxon>
        <taxon>Cucurbitales</taxon>
        <taxon>Cucurbitaceae</taxon>
        <taxon>Benincaseae</taxon>
        <taxon>Cucumis</taxon>
    </lineage>
</organism>
<dbReference type="Proteomes" id="UP000029981">
    <property type="component" value="Chromosome 6"/>
</dbReference>
<dbReference type="AlphaFoldDB" id="A0A0A0KM72"/>
<gene>
    <name evidence="2" type="ORF">Csa_6G502775</name>
</gene>
<feature type="region of interest" description="Disordered" evidence="1">
    <location>
        <begin position="1"/>
        <end position="62"/>
    </location>
</feature>